<feature type="transmembrane region" description="Helical" evidence="6">
    <location>
        <begin position="96"/>
        <end position="113"/>
    </location>
</feature>
<dbReference type="RefSeq" id="WP_191778239.1">
    <property type="nucleotide sequence ID" value="NZ_JACYFU010000006.1"/>
</dbReference>
<keyword evidence="5 6" id="KW-0472">Membrane</keyword>
<keyword evidence="3 6" id="KW-0812">Transmembrane</keyword>
<dbReference type="Gene3D" id="1.20.1260.100">
    <property type="entry name" value="TspO/MBR protein"/>
    <property type="match status" value="1"/>
</dbReference>
<feature type="transmembrane region" description="Helical" evidence="6">
    <location>
        <begin position="61"/>
        <end position="84"/>
    </location>
</feature>
<feature type="transmembrane region" description="Helical" evidence="6">
    <location>
        <begin position="28"/>
        <end position="46"/>
    </location>
</feature>
<protein>
    <submittedName>
        <fullName evidence="7">Tryptophan-rich sensory protein</fullName>
    </submittedName>
</protein>
<comment type="similarity">
    <text evidence="2">Belongs to the TspO/BZRP family.</text>
</comment>
<sequence>MATSTVKALPIPTRTHPLQMQWQSMVNFVVYAGLPLGLFGLVNLVVDATGHYPFFFSPLGIPGWVGAILHMAMLPLVGIAGWMVANKAGGRTAQRWLALFAAALIAFPFVVTVTSSLVLSMLAMATLFVGVGAAVRVARISHRAAWLLAPVLAWVGLSAVLGLVFTAAWAPPFGLVQSNQPAASV</sequence>
<accession>A0A927FWL8</accession>
<feature type="transmembrane region" description="Helical" evidence="6">
    <location>
        <begin position="145"/>
        <end position="170"/>
    </location>
</feature>
<reference evidence="7" key="1">
    <citation type="submission" date="2020-09" db="EMBL/GenBank/DDBJ databases">
        <title>Genome seq and assembly of Devosia sp.</title>
        <authorList>
            <person name="Chhetri G."/>
        </authorList>
    </citation>
    <scope>NUCLEOTIDE SEQUENCE</scope>
    <source>
        <strain evidence="7">PTR5</strain>
    </source>
</reference>
<evidence type="ECO:0000256" key="1">
    <source>
        <dbReference type="ARBA" id="ARBA00004141"/>
    </source>
</evidence>
<dbReference type="InterPro" id="IPR004307">
    <property type="entry name" value="TspO_MBR"/>
</dbReference>
<dbReference type="InterPro" id="IPR038330">
    <property type="entry name" value="TspO/MBR-related_sf"/>
</dbReference>
<keyword evidence="4 6" id="KW-1133">Transmembrane helix</keyword>
<gene>
    <name evidence="7" type="ORF">IC608_17665</name>
</gene>
<comment type="subcellular location">
    <subcellularLocation>
        <location evidence="1">Membrane</location>
        <topology evidence="1">Multi-pass membrane protein</topology>
    </subcellularLocation>
</comment>
<dbReference type="GO" id="GO:0016020">
    <property type="term" value="C:membrane"/>
    <property type="evidence" value="ECO:0007669"/>
    <property type="project" value="UniProtKB-SubCell"/>
</dbReference>
<dbReference type="Pfam" id="PF03073">
    <property type="entry name" value="TspO_MBR"/>
    <property type="match status" value="1"/>
</dbReference>
<name>A0A927FWL8_9HYPH</name>
<dbReference type="EMBL" id="JACYFU010000006">
    <property type="protein sequence ID" value="MBD8067301.1"/>
    <property type="molecule type" value="Genomic_DNA"/>
</dbReference>
<dbReference type="Proteomes" id="UP000654108">
    <property type="component" value="Unassembled WGS sequence"/>
</dbReference>
<evidence type="ECO:0000256" key="3">
    <source>
        <dbReference type="ARBA" id="ARBA00022692"/>
    </source>
</evidence>
<proteinExistence type="inferred from homology"/>
<keyword evidence="8" id="KW-1185">Reference proteome</keyword>
<evidence type="ECO:0000256" key="2">
    <source>
        <dbReference type="ARBA" id="ARBA00007524"/>
    </source>
</evidence>
<evidence type="ECO:0000313" key="8">
    <source>
        <dbReference type="Proteomes" id="UP000654108"/>
    </source>
</evidence>
<organism evidence="7 8">
    <name type="scientific">Devosia oryzisoli</name>
    <dbReference type="NCBI Taxonomy" id="2774138"/>
    <lineage>
        <taxon>Bacteria</taxon>
        <taxon>Pseudomonadati</taxon>
        <taxon>Pseudomonadota</taxon>
        <taxon>Alphaproteobacteria</taxon>
        <taxon>Hyphomicrobiales</taxon>
        <taxon>Devosiaceae</taxon>
        <taxon>Devosia</taxon>
    </lineage>
</organism>
<dbReference type="AlphaFoldDB" id="A0A927FWL8"/>
<comment type="caution">
    <text evidence="7">The sequence shown here is derived from an EMBL/GenBank/DDBJ whole genome shotgun (WGS) entry which is preliminary data.</text>
</comment>
<feature type="transmembrane region" description="Helical" evidence="6">
    <location>
        <begin position="119"/>
        <end position="138"/>
    </location>
</feature>
<evidence type="ECO:0000256" key="5">
    <source>
        <dbReference type="ARBA" id="ARBA00023136"/>
    </source>
</evidence>
<evidence type="ECO:0000313" key="7">
    <source>
        <dbReference type="EMBL" id="MBD8067301.1"/>
    </source>
</evidence>
<evidence type="ECO:0000256" key="6">
    <source>
        <dbReference type="SAM" id="Phobius"/>
    </source>
</evidence>
<evidence type="ECO:0000256" key="4">
    <source>
        <dbReference type="ARBA" id="ARBA00022989"/>
    </source>
</evidence>